<dbReference type="InterPro" id="IPR014048">
    <property type="entry name" value="MethylDNA_cys_MeTrfase_DNA-bd"/>
</dbReference>
<dbReference type="PANTHER" id="PTHR10815:SF5">
    <property type="entry name" value="METHYLATED-DNA--PROTEIN-CYSTEINE METHYLTRANSFERASE"/>
    <property type="match status" value="1"/>
</dbReference>
<dbReference type="GO" id="GO:0005737">
    <property type="term" value="C:cytoplasm"/>
    <property type="evidence" value="ECO:0007669"/>
    <property type="project" value="UniProtKB-SubCell"/>
</dbReference>
<feature type="domain" description="Methylguanine DNA methyltransferase ribonuclease-like" evidence="11">
    <location>
        <begin position="1"/>
        <end position="66"/>
    </location>
</feature>
<dbReference type="InterPro" id="IPR036631">
    <property type="entry name" value="MGMT_N_sf"/>
</dbReference>
<evidence type="ECO:0000256" key="2">
    <source>
        <dbReference type="ARBA" id="ARBA00008711"/>
    </source>
</evidence>
<evidence type="ECO:0000259" key="10">
    <source>
        <dbReference type="Pfam" id="PF01035"/>
    </source>
</evidence>
<keyword evidence="3 9" id="KW-0963">Cytoplasm</keyword>
<dbReference type="InterPro" id="IPR008332">
    <property type="entry name" value="MethylG_MeTrfase_N"/>
</dbReference>
<dbReference type="EMBL" id="DTHO01000048">
    <property type="protein sequence ID" value="HGG99666.1"/>
    <property type="molecule type" value="Genomic_DNA"/>
</dbReference>
<dbReference type="GO" id="GO:0003908">
    <property type="term" value="F:methylated-DNA-[protein]-cysteine S-methyltransferase activity"/>
    <property type="evidence" value="ECO:0007669"/>
    <property type="project" value="UniProtKB-UniRule"/>
</dbReference>
<evidence type="ECO:0000256" key="3">
    <source>
        <dbReference type="ARBA" id="ARBA00022490"/>
    </source>
</evidence>
<evidence type="ECO:0000256" key="4">
    <source>
        <dbReference type="ARBA" id="ARBA00022603"/>
    </source>
</evidence>
<dbReference type="HAMAP" id="MF_00772">
    <property type="entry name" value="OGT"/>
    <property type="match status" value="1"/>
</dbReference>
<comment type="miscellaneous">
    <text evidence="9">This enzyme catalyzes only one turnover and therefore is not strictly catalytic. According to one definition, an enzyme is a biocatalyst that acts repeatedly and over many reaction cycles.</text>
</comment>
<feature type="active site" description="Nucleophile; methyl group acceptor" evidence="9">
    <location>
        <position position="123"/>
    </location>
</feature>
<organism evidence="12">
    <name type="scientific">Thermodesulfovibrio aggregans</name>
    <dbReference type="NCBI Taxonomy" id="86166"/>
    <lineage>
        <taxon>Bacteria</taxon>
        <taxon>Pseudomonadati</taxon>
        <taxon>Nitrospirota</taxon>
        <taxon>Thermodesulfovibrionia</taxon>
        <taxon>Thermodesulfovibrionales</taxon>
        <taxon>Thermodesulfovibrionaceae</taxon>
        <taxon>Thermodesulfovibrio</taxon>
    </lineage>
</organism>
<comment type="caution">
    <text evidence="12">The sequence shown here is derived from an EMBL/GenBank/DDBJ whole genome shotgun (WGS) entry which is preliminary data.</text>
</comment>
<comment type="similarity">
    <text evidence="2 9">Belongs to the MGMT family.</text>
</comment>
<keyword evidence="5 9" id="KW-0808">Transferase</keyword>
<dbReference type="FunFam" id="1.10.10.10:FF:000214">
    <property type="entry name" value="Methylated-DNA--protein-cysteine methyltransferase"/>
    <property type="match status" value="1"/>
</dbReference>
<evidence type="ECO:0000259" key="11">
    <source>
        <dbReference type="Pfam" id="PF02870"/>
    </source>
</evidence>
<name>A0A7C4ELS8_9BACT</name>
<comment type="catalytic activity">
    <reaction evidence="8 9">
        <text>a 6-O-methyl-2'-deoxyguanosine in DNA + L-cysteinyl-[protein] = S-methyl-L-cysteinyl-[protein] + a 2'-deoxyguanosine in DNA</text>
        <dbReference type="Rhea" id="RHEA:24000"/>
        <dbReference type="Rhea" id="RHEA-COMP:10131"/>
        <dbReference type="Rhea" id="RHEA-COMP:10132"/>
        <dbReference type="Rhea" id="RHEA-COMP:11367"/>
        <dbReference type="Rhea" id="RHEA-COMP:11368"/>
        <dbReference type="ChEBI" id="CHEBI:29950"/>
        <dbReference type="ChEBI" id="CHEBI:82612"/>
        <dbReference type="ChEBI" id="CHEBI:85445"/>
        <dbReference type="ChEBI" id="CHEBI:85448"/>
        <dbReference type="EC" id="2.1.1.63"/>
    </reaction>
</comment>
<feature type="domain" description="Methylated-DNA-[protein]-cysteine S-methyltransferase DNA binding" evidence="10">
    <location>
        <begin position="74"/>
        <end position="151"/>
    </location>
</feature>
<dbReference type="InterPro" id="IPR001497">
    <property type="entry name" value="MethylDNA_cys_MeTrfase_AS"/>
</dbReference>
<dbReference type="InterPro" id="IPR036388">
    <property type="entry name" value="WH-like_DNA-bd_sf"/>
</dbReference>
<proteinExistence type="inferred from homology"/>
<dbReference type="NCBIfam" id="TIGR00589">
    <property type="entry name" value="ogt"/>
    <property type="match status" value="1"/>
</dbReference>
<keyword evidence="4 9" id="KW-0489">Methyltransferase</keyword>
<comment type="subcellular location">
    <subcellularLocation>
        <location evidence="9">Cytoplasm</location>
    </subcellularLocation>
</comment>
<evidence type="ECO:0000256" key="8">
    <source>
        <dbReference type="ARBA" id="ARBA00049348"/>
    </source>
</evidence>
<dbReference type="GO" id="GO:0032259">
    <property type="term" value="P:methylation"/>
    <property type="evidence" value="ECO:0007669"/>
    <property type="project" value="UniProtKB-KW"/>
</dbReference>
<dbReference type="InterPro" id="IPR023546">
    <property type="entry name" value="MGMT"/>
</dbReference>
<dbReference type="Pfam" id="PF01035">
    <property type="entry name" value="DNA_binding_1"/>
    <property type="match status" value="1"/>
</dbReference>
<evidence type="ECO:0000256" key="9">
    <source>
        <dbReference type="HAMAP-Rule" id="MF_00772"/>
    </source>
</evidence>
<dbReference type="Gene3D" id="1.10.10.10">
    <property type="entry name" value="Winged helix-like DNA-binding domain superfamily/Winged helix DNA-binding domain"/>
    <property type="match status" value="1"/>
</dbReference>
<dbReference type="AlphaFoldDB" id="A0A7C4ELS8"/>
<accession>A0A7C4ELS8</accession>
<evidence type="ECO:0000256" key="6">
    <source>
        <dbReference type="ARBA" id="ARBA00022763"/>
    </source>
</evidence>
<gene>
    <name evidence="12" type="ORF">ENV75_04365</name>
</gene>
<dbReference type="CDD" id="cd06445">
    <property type="entry name" value="ATase"/>
    <property type="match status" value="1"/>
</dbReference>
<evidence type="ECO:0000313" key="12">
    <source>
        <dbReference type="EMBL" id="HGG99666.1"/>
    </source>
</evidence>
<dbReference type="EC" id="2.1.1.63" evidence="9"/>
<dbReference type="PANTHER" id="PTHR10815">
    <property type="entry name" value="METHYLATED-DNA--PROTEIN-CYSTEINE METHYLTRANSFERASE"/>
    <property type="match status" value="1"/>
</dbReference>
<dbReference type="SUPFAM" id="SSF46767">
    <property type="entry name" value="Methylated DNA-protein cysteine methyltransferase, C-terminal domain"/>
    <property type="match status" value="1"/>
</dbReference>
<dbReference type="InterPro" id="IPR036217">
    <property type="entry name" value="MethylDNA_cys_MeTrfase_DNAb"/>
</dbReference>
<comment type="catalytic activity">
    <reaction evidence="1 9">
        <text>a 4-O-methyl-thymidine in DNA + L-cysteinyl-[protein] = a thymidine in DNA + S-methyl-L-cysteinyl-[protein]</text>
        <dbReference type="Rhea" id="RHEA:53428"/>
        <dbReference type="Rhea" id="RHEA-COMP:10131"/>
        <dbReference type="Rhea" id="RHEA-COMP:10132"/>
        <dbReference type="Rhea" id="RHEA-COMP:13555"/>
        <dbReference type="Rhea" id="RHEA-COMP:13556"/>
        <dbReference type="ChEBI" id="CHEBI:29950"/>
        <dbReference type="ChEBI" id="CHEBI:82612"/>
        <dbReference type="ChEBI" id="CHEBI:137386"/>
        <dbReference type="ChEBI" id="CHEBI:137387"/>
        <dbReference type="EC" id="2.1.1.63"/>
    </reaction>
</comment>
<dbReference type="SUPFAM" id="SSF53155">
    <property type="entry name" value="Methylated DNA-protein cysteine methyltransferase domain"/>
    <property type="match status" value="1"/>
</dbReference>
<keyword evidence="6 9" id="KW-0227">DNA damage</keyword>
<evidence type="ECO:0000256" key="5">
    <source>
        <dbReference type="ARBA" id="ARBA00022679"/>
    </source>
</evidence>
<sequence length="162" mass="18574">MYTACIETPIGLFKIFFDNSFAVIKIKVCEGKNKCPDNSVPTEVFEKFSKNLNMYFKGEIKEFSYPYRLKGCSDFEKKVLEFVSRIPYGKTVSYKWIAQRLSTSPRAVGQALKRNPLPVLIPCHRVIKADGSLGGYCLGLKAKKWLIEHENFILCKLLLHKI</sequence>
<reference evidence="12" key="1">
    <citation type="journal article" date="2020" name="mSystems">
        <title>Genome- and Community-Level Interaction Insights into Carbon Utilization and Element Cycling Functions of Hydrothermarchaeota in Hydrothermal Sediment.</title>
        <authorList>
            <person name="Zhou Z."/>
            <person name="Liu Y."/>
            <person name="Xu W."/>
            <person name="Pan J."/>
            <person name="Luo Z.H."/>
            <person name="Li M."/>
        </authorList>
    </citation>
    <scope>NUCLEOTIDE SEQUENCE [LARGE SCALE GENOMIC DNA]</scope>
    <source>
        <strain evidence="12">SpSt-788</strain>
    </source>
</reference>
<dbReference type="PROSITE" id="PS00374">
    <property type="entry name" value="MGMT"/>
    <property type="match status" value="1"/>
</dbReference>
<comment type="function">
    <text evidence="9">Involved in the cellular defense against the biological effects of O6-methylguanine (O6-MeG) and O4-methylthymine (O4-MeT) in DNA. Repairs the methylated nucleobase in DNA by stoichiometrically transferring the methyl group to a cysteine residue in the enzyme. This is a suicide reaction: the enzyme is irreversibly inactivated.</text>
</comment>
<protein>
    <recommendedName>
        <fullName evidence="9">Methylated-DNA--protein-cysteine methyltransferase</fullName>
        <ecNumber evidence="9">2.1.1.63</ecNumber>
    </recommendedName>
    <alternativeName>
        <fullName evidence="9">6-O-methylguanine-DNA methyltransferase</fullName>
        <shortName evidence="9">MGMT</shortName>
    </alternativeName>
    <alternativeName>
        <fullName evidence="9">O-6-methylguanine-DNA-alkyltransferase</fullName>
    </alternativeName>
</protein>
<dbReference type="GO" id="GO:0006307">
    <property type="term" value="P:DNA alkylation repair"/>
    <property type="evidence" value="ECO:0007669"/>
    <property type="project" value="UniProtKB-UniRule"/>
</dbReference>
<evidence type="ECO:0000256" key="7">
    <source>
        <dbReference type="ARBA" id="ARBA00023204"/>
    </source>
</evidence>
<dbReference type="Pfam" id="PF02870">
    <property type="entry name" value="Methyltransf_1N"/>
    <property type="match status" value="1"/>
</dbReference>
<keyword evidence="7 9" id="KW-0234">DNA repair</keyword>
<evidence type="ECO:0000256" key="1">
    <source>
        <dbReference type="ARBA" id="ARBA00001286"/>
    </source>
</evidence>